<name>A0A642VD31_9ASCO</name>
<dbReference type="GO" id="GO:0000209">
    <property type="term" value="P:protein polyubiquitination"/>
    <property type="evidence" value="ECO:0007669"/>
    <property type="project" value="TreeGrafter"/>
</dbReference>
<accession>A0A642VD31</accession>
<dbReference type="AlphaFoldDB" id="A0A642VD31"/>
<dbReference type="SUPFAM" id="SSF52540">
    <property type="entry name" value="P-loop containing nucleoside triphosphate hydrolases"/>
    <property type="match status" value="1"/>
</dbReference>
<reference evidence="1" key="1">
    <citation type="journal article" date="2019" name="G3 (Bethesda)">
        <title>Genome Assemblies of Two Rare Opportunistic Yeast Pathogens: Diutina rugosa (syn. Candida rugosa) and Trichomonascus ciferrii (syn. Candida ciferrii).</title>
        <authorList>
            <person name="Mixao V."/>
            <person name="Saus E."/>
            <person name="Hansen A.P."/>
            <person name="Lass-Florl C."/>
            <person name="Gabaldon T."/>
        </authorList>
    </citation>
    <scope>NUCLEOTIDE SEQUENCE</scope>
    <source>
        <strain evidence="1">CBS 4856</strain>
    </source>
</reference>
<evidence type="ECO:0000313" key="2">
    <source>
        <dbReference type="Proteomes" id="UP000761534"/>
    </source>
</evidence>
<dbReference type="EMBL" id="SWFS01000050">
    <property type="protein sequence ID" value="KAA8917289.1"/>
    <property type="molecule type" value="Genomic_DNA"/>
</dbReference>
<dbReference type="OrthoDB" id="5330228at2759"/>
<organism evidence="1 2">
    <name type="scientific">Trichomonascus ciferrii</name>
    <dbReference type="NCBI Taxonomy" id="44093"/>
    <lineage>
        <taxon>Eukaryota</taxon>
        <taxon>Fungi</taxon>
        <taxon>Dikarya</taxon>
        <taxon>Ascomycota</taxon>
        <taxon>Saccharomycotina</taxon>
        <taxon>Dipodascomycetes</taxon>
        <taxon>Dipodascales</taxon>
        <taxon>Trichomonascaceae</taxon>
        <taxon>Trichomonascus</taxon>
        <taxon>Trichomonascus ciferrii complex</taxon>
    </lineage>
</organism>
<dbReference type="PANTHER" id="PTHR45865">
    <property type="entry name" value="E3 UBIQUITIN-PROTEIN LIGASE SHPRH FAMILY MEMBER"/>
    <property type="match status" value="1"/>
</dbReference>
<dbReference type="GO" id="GO:0006974">
    <property type="term" value="P:DNA damage response"/>
    <property type="evidence" value="ECO:0007669"/>
    <property type="project" value="TreeGrafter"/>
</dbReference>
<dbReference type="Gene3D" id="3.40.50.300">
    <property type="entry name" value="P-loop containing nucleotide triphosphate hydrolases"/>
    <property type="match status" value="1"/>
</dbReference>
<dbReference type="InterPro" id="IPR027417">
    <property type="entry name" value="P-loop_NTPase"/>
</dbReference>
<dbReference type="VEuPathDB" id="FungiDB:TRICI_000575"/>
<proteinExistence type="predicted"/>
<dbReference type="Proteomes" id="UP000761534">
    <property type="component" value="Unassembled WGS sequence"/>
</dbReference>
<sequence>MQAISRVHRIGQDSPTNVWLFTISGTVEEGIVRVGSQKRLAELAVQESEDEENAVISDERFDESNSRLLEKSAGVKVDRRGRGEIVDSDDLWNIFFS</sequence>
<dbReference type="PANTHER" id="PTHR45865:SF1">
    <property type="entry name" value="E3 UBIQUITIN-PROTEIN LIGASE SHPRH"/>
    <property type="match status" value="1"/>
</dbReference>
<protein>
    <recommendedName>
        <fullName evidence="3">Helicase C-terminal domain-containing protein</fullName>
    </recommendedName>
</protein>
<comment type="caution">
    <text evidence="1">The sequence shown here is derived from an EMBL/GenBank/DDBJ whole genome shotgun (WGS) entry which is preliminary data.</text>
</comment>
<evidence type="ECO:0008006" key="3">
    <source>
        <dbReference type="Google" id="ProtNLM"/>
    </source>
</evidence>
<dbReference type="InterPro" id="IPR052583">
    <property type="entry name" value="ATP-helicase/E3_Ub-Ligase"/>
</dbReference>
<evidence type="ECO:0000313" key="1">
    <source>
        <dbReference type="EMBL" id="KAA8917289.1"/>
    </source>
</evidence>
<gene>
    <name evidence="1" type="ORF">TRICI_000575</name>
</gene>
<dbReference type="GO" id="GO:0061630">
    <property type="term" value="F:ubiquitin protein ligase activity"/>
    <property type="evidence" value="ECO:0007669"/>
    <property type="project" value="TreeGrafter"/>
</dbReference>
<dbReference type="GO" id="GO:0005634">
    <property type="term" value="C:nucleus"/>
    <property type="evidence" value="ECO:0007669"/>
    <property type="project" value="TreeGrafter"/>
</dbReference>
<keyword evidence="2" id="KW-1185">Reference proteome</keyword>